<evidence type="ECO:0000313" key="1">
    <source>
        <dbReference type="EMBL" id="KIK93619.1"/>
    </source>
</evidence>
<dbReference type="Proteomes" id="UP000054538">
    <property type="component" value="Unassembled WGS sequence"/>
</dbReference>
<dbReference type="STRING" id="930991.A0A0D0E0W0"/>
<dbReference type="AlphaFoldDB" id="A0A0D0E0W0"/>
<dbReference type="HOGENOM" id="CLU_727557_0_0_1"/>
<accession>A0A0D0E0W0</accession>
<organism evidence="1 2">
    <name type="scientific">Paxillus rubicundulus Ve08.2h10</name>
    <dbReference type="NCBI Taxonomy" id="930991"/>
    <lineage>
        <taxon>Eukaryota</taxon>
        <taxon>Fungi</taxon>
        <taxon>Dikarya</taxon>
        <taxon>Basidiomycota</taxon>
        <taxon>Agaricomycotina</taxon>
        <taxon>Agaricomycetes</taxon>
        <taxon>Agaricomycetidae</taxon>
        <taxon>Boletales</taxon>
        <taxon>Paxilineae</taxon>
        <taxon>Paxillaceae</taxon>
        <taxon>Paxillus</taxon>
    </lineage>
</organism>
<name>A0A0D0E0W0_9AGAM</name>
<sequence length="388" mass="45089">MSPSVPPPTASSLAHRAEIARLISPLRRVRPKVPFYDLAAHRIPTLWTLYRGLLRHAERENVKWRIAALFRQNRHTIQAHVAREQLIRGHKWLDMFVRAKQGDARLGVVLDRYDHMIAAKRDKAEFRRLVREALEQARLRHHPIFKGSFIRPTYYNKLLPRLVPQPASISGMIHKRRIGRNKRFAQKEEVAGWMEDLKMESAFEQALLAEQGGSQDGGKNGGNGKRVFSADLDAWLQPLLRKQRIINTAIKNDYARLYSPYPPALLAAGTQARCLKIQRNTLQRARERRGEIFPSTLKRMRQRPPAHIFEKMTPEQKKIDTIIRGPGEVGYTATVKRRMGVRLKNPELWTLEDGREEDWERLDRMEAEVRVETARRRQVVSVRQAEEV</sequence>
<evidence type="ECO:0000313" key="2">
    <source>
        <dbReference type="Proteomes" id="UP000054538"/>
    </source>
</evidence>
<reference evidence="2" key="2">
    <citation type="submission" date="2015-01" db="EMBL/GenBank/DDBJ databases">
        <title>Evolutionary Origins and Diversification of the Mycorrhizal Mutualists.</title>
        <authorList>
            <consortium name="DOE Joint Genome Institute"/>
            <consortium name="Mycorrhizal Genomics Consortium"/>
            <person name="Kohler A."/>
            <person name="Kuo A."/>
            <person name="Nagy L.G."/>
            <person name="Floudas D."/>
            <person name="Copeland A."/>
            <person name="Barry K.W."/>
            <person name="Cichocki N."/>
            <person name="Veneault-Fourrey C."/>
            <person name="LaButti K."/>
            <person name="Lindquist E.A."/>
            <person name="Lipzen A."/>
            <person name="Lundell T."/>
            <person name="Morin E."/>
            <person name="Murat C."/>
            <person name="Riley R."/>
            <person name="Ohm R."/>
            <person name="Sun H."/>
            <person name="Tunlid A."/>
            <person name="Henrissat B."/>
            <person name="Grigoriev I.V."/>
            <person name="Hibbett D.S."/>
            <person name="Martin F."/>
        </authorList>
    </citation>
    <scope>NUCLEOTIDE SEQUENCE [LARGE SCALE GENOMIC DNA]</scope>
    <source>
        <strain evidence="2">Ve08.2h10</strain>
    </source>
</reference>
<proteinExistence type="predicted"/>
<reference evidence="1 2" key="1">
    <citation type="submission" date="2014-04" db="EMBL/GenBank/DDBJ databases">
        <authorList>
            <consortium name="DOE Joint Genome Institute"/>
            <person name="Kuo A."/>
            <person name="Kohler A."/>
            <person name="Jargeat P."/>
            <person name="Nagy L.G."/>
            <person name="Floudas D."/>
            <person name="Copeland A."/>
            <person name="Barry K.W."/>
            <person name="Cichocki N."/>
            <person name="Veneault-Fourrey C."/>
            <person name="LaButti K."/>
            <person name="Lindquist E.A."/>
            <person name="Lipzen A."/>
            <person name="Lundell T."/>
            <person name="Morin E."/>
            <person name="Murat C."/>
            <person name="Sun H."/>
            <person name="Tunlid A."/>
            <person name="Henrissat B."/>
            <person name="Grigoriev I.V."/>
            <person name="Hibbett D.S."/>
            <person name="Martin F."/>
            <person name="Nordberg H.P."/>
            <person name="Cantor M.N."/>
            <person name="Hua S.X."/>
        </authorList>
    </citation>
    <scope>NUCLEOTIDE SEQUENCE [LARGE SCALE GENOMIC DNA]</scope>
    <source>
        <strain evidence="1 2">Ve08.2h10</strain>
    </source>
</reference>
<keyword evidence="2" id="KW-1185">Reference proteome</keyword>
<dbReference type="InParanoid" id="A0A0D0E0W0"/>
<protein>
    <submittedName>
        <fullName evidence="1">Uncharacterized protein</fullName>
    </submittedName>
</protein>
<gene>
    <name evidence="1" type="ORF">PAXRUDRAFT_503286</name>
</gene>
<dbReference type="EMBL" id="KN825170">
    <property type="protein sequence ID" value="KIK93619.1"/>
    <property type="molecule type" value="Genomic_DNA"/>
</dbReference>
<dbReference type="OrthoDB" id="2571149at2759"/>